<dbReference type="InterPro" id="IPR046335">
    <property type="entry name" value="LacI/GalR-like_sensor"/>
</dbReference>
<keyword evidence="2" id="KW-0238">DNA-binding</keyword>
<dbReference type="Gene3D" id="3.40.50.2300">
    <property type="match status" value="2"/>
</dbReference>
<dbReference type="Pfam" id="PF13377">
    <property type="entry name" value="Peripla_BP_3"/>
    <property type="match status" value="1"/>
</dbReference>
<dbReference type="CDD" id="cd01392">
    <property type="entry name" value="HTH_LacI"/>
    <property type="match status" value="1"/>
</dbReference>
<dbReference type="SUPFAM" id="SSF53822">
    <property type="entry name" value="Periplasmic binding protein-like I"/>
    <property type="match status" value="1"/>
</dbReference>
<dbReference type="PANTHER" id="PTHR30146">
    <property type="entry name" value="LACI-RELATED TRANSCRIPTIONAL REPRESSOR"/>
    <property type="match status" value="1"/>
</dbReference>
<dbReference type="Pfam" id="PF00356">
    <property type="entry name" value="LacI"/>
    <property type="match status" value="1"/>
</dbReference>
<evidence type="ECO:0000256" key="1">
    <source>
        <dbReference type="ARBA" id="ARBA00023015"/>
    </source>
</evidence>
<proteinExistence type="predicted"/>
<name>A0A9W6VMW0_9ACTN</name>
<dbReference type="Proteomes" id="UP001165135">
    <property type="component" value="Unassembled WGS sequence"/>
</dbReference>
<organism evidence="5 6">
    <name type="scientific">Actinoallomurus iriomotensis</name>
    <dbReference type="NCBI Taxonomy" id="478107"/>
    <lineage>
        <taxon>Bacteria</taxon>
        <taxon>Bacillati</taxon>
        <taxon>Actinomycetota</taxon>
        <taxon>Actinomycetes</taxon>
        <taxon>Streptosporangiales</taxon>
        <taxon>Thermomonosporaceae</taxon>
        <taxon>Actinoallomurus</taxon>
    </lineage>
</organism>
<reference evidence="5" key="1">
    <citation type="submission" date="2023-03" db="EMBL/GenBank/DDBJ databases">
        <title>Actinoallomurus iriomotensis NBRC 103681.</title>
        <authorList>
            <person name="Ichikawa N."/>
            <person name="Sato H."/>
            <person name="Tonouchi N."/>
        </authorList>
    </citation>
    <scope>NUCLEOTIDE SEQUENCE</scope>
    <source>
        <strain evidence="5">NBRC 103681</strain>
    </source>
</reference>
<dbReference type="GO" id="GO:0000976">
    <property type="term" value="F:transcription cis-regulatory region binding"/>
    <property type="evidence" value="ECO:0007669"/>
    <property type="project" value="TreeGrafter"/>
</dbReference>
<dbReference type="SMART" id="SM00354">
    <property type="entry name" value="HTH_LACI"/>
    <property type="match status" value="1"/>
</dbReference>
<accession>A0A9W6VMW0</accession>
<evidence type="ECO:0000256" key="2">
    <source>
        <dbReference type="ARBA" id="ARBA00023125"/>
    </source>
</evidence>
<dbReference type="GO" id="GO:0003700">
    <property type="term" value="F:DNA-binding transcription factor activity"/>
    <property type="evidence" value="ECO:0007669"/>
    <property type="project" value="TreeGrafter"/>
</dbReference>
<keyword evidence="3" id="KW-0804">Transcription</keyword>
<comment type="caution">
    <text evidence="5">The sequence shown here is derived from an EMBL/GenBank/DDBJ whole genome shotgun (WGS) entry which is preliminary data.</text>
</comment>
<dbReference type="AlphaFoldDB" id="A0A9W6VMW0"/>
<evidence type="ECO:0000256" key="3">
    <source>
        <dbReference type="ARBA" id="ARBA00023163"/>
    </source>
</evidence>
<evidence type="ECO:0000313" key="6">
    <source>
        <dbReference type="Proteomes" id="UP001165135"/>
    </source>
</evidence>
<dbReference type="PANTHER" id="PTHR30146:SF138">
    <property type="entry name" value="TRANSCRIPTIONAL REGULATORY PROTEIN"/>
    <property type="match status" value="1"/>
</dbReference>
<evidence type="ECO:0000259" key="4">
    <source>
        <dbReference type="PROSITE" id="PS50932"/>
    </source>
</evidence>
<evidence type="ECO:0000313" key="5">
    <source>
        <dbReference type="EMBL" id="GLY73119.1"/>
    </source>
</evidence>
<dbReference type="EMBL" id="BSTJ01000001">
    <property type="protein sequence ID" value="GLY73119.1"/>
    <property type="molecule type" value="Genomic_DNA"/>
</dbReference>
<dbReference type="SUPFAM" id="SSF47413">
    <property type="entry name" value="lambda repressor-like DNA-binding domains"/>
    <property type="match status" value="1"/>
</dbReference>
<dbReference type="PROSITE" id="PS50932">
    <property type="entry name" value="HTH_LACI_2"/>
    <property type="match status" value="1"/>
</dbReference>
<dbReference type="InterPro" id="IPR000843">
    <property type="entry name" value="HTH_LacI"/>
</dbReference>
<protein>
    <submittedName>
        <fullName evidence="5">LacI family transcriptional regulator</fullName>
    </submittedName>
</protein>
<keyword evidence="1" id="KW-0805">Transcription regulation</keyword>
<feature type="domain" description="HTH lacI-type" evidence="4">
    <location>
        <begin position="3"/>
        <end position="57"/>
    </location>
</feature>
<dbReference type="InterPro" id="IPR010982">
    <property type="entry name" value="Lambda_DNA-bd_dom_sf"/>
</dbReference>
<gene>
    <name evidence="5" type="ORF">Airi01_013860</name>
</gene>
<sequence>MPVTIQDVAREAGVSVSTVSRAFTVPEMVRDETRHHVLATAERLGYRPNRAARGLITGKTGNLGVIVPDLSNPFFPNVLKGVQARAREADYAVFLADCDENATEEIALVQAMAKQVDGVILCSSRMSEAQLERVVGTTSLVLINRQVRNQPAVLMDTAGGMRQAAEHLAALGHRRVAYLSGPRASWSNRERRRGLRRAARQDIEVVELGPFAPRFEGGSHAADLALAEGVTAIIAYNDLMALGVMSRLADRGVSVPKEMSVVGFDDIPMAGMATPPLTTVSMQNERAGRAAVDLLVSLLNVTGAEAGDLRRGLECQLIVRASTAVPRDPTGR</sequence>
<dbReference type="CDD" id="cd06267">
    <property type="entry name" value="PBP1_LacI_sugar_binding-like"/>
    <property type="match status" value="1"/>
</dbReference>
<dbReference type="RefSeq" id="WP_285618369.1">
    <property type="nucleotide sequence ID" value="NZ_BSTJ01000001.1"/>
</dbReference>
<dbReference type="Gene3D" id="1.10.260.40">
    <property type="entry name" value="lambda repressor-like DNA-binding domains"/>
    <property type="match status" value="1"/>
</dbReference>
<dbReference type="InterPro" id="IPR028082">
    <property type="entry name" value="Peripla_BP_I"/>
</dbReference>